<comment type="caution">
    <text evidence="6">The sequence shown here is derived from an EMBL/GenBank/DDBJ whole genome shotgun (WGS) entry which is preliminary data.</text>
</comment>
<dbReference type="Pfam" id="PF00126">
    <property type="entry name" value="HTH_1"/>
    <property type="match status" value="1"/>
</dbReference>
<dbReference type="InterPro" id="IPR000847">
    <property type="entry name" value="LysR_HTH_N"/>
</dbReference>
<keyword evidence="4" id="KW-0804">Transcription</keyword>
<proteinExistence type="inferred from homology"/>
<dbReference type="Gene3D" id="3.40.190.10">
    <property type="entry name" value="Periplasmic binding protein-like II"/>
    <property type="match status" value="2"/>
</dbReference>
<dbReference type="PROSITE" id="PS50931">
    <property type="entry name" value="HTH_LYSR"/>
    <property type="match status" value="1"/>
</dbReference>
<evidence type="ECO:0000313" key="7">
    <source>
        <dbReference type="Proteomes" id="UP001500804"/>
    </source>
</evidence>
<name>A0ABP9NTF5_9PSEU</name>
<evidence type="ECO:0000256" key="2">
    <source>
        <dbReference type="ARBA" id="ARBA00023015"/>
    </source>
</evidence>
<protein>
    <submittedName>
        <fullName evidence="6">LysR family transcriptional regulator</fullName>
    </submittedName>
</protein>
<dbReference type="EMBL" id="BAABJO010000027">
    <property type="protein sequence ID" value="GAA5133621.1"/>
    <property type="molecule type" value="Genomic_DNA"/>
</dbReference>
<evidence type="ECO:0000256" key="3">
    <source>
        <dbReference type="ARBA" id="ARBA00023125"/>
    </source>
</evidence>
<evidence type="ECO:0000259" key="5">
    <source>
        <dbReference type="PROSITE" id="PS50931"/>
    </source>
</evidence>
<sequence length="336" mass="37180">MSLSPWVDPLWAVRLTCDNHKYFDNLFREAEVPDFTLRQLEYFAAVVEEGSVTDAARRLRVSPGGVSVAITELESCLKVQLTLRRRGKGVTVTPAGRWVYEHASAVLERSADIGAVARIARGELAGPLRIGCFTTLSPWLFPRIAAWFAEHHPGIDVQLVEDASTVLQDRLRTGDLDAVLIYSNHLVHGMTSEEIAPVRLQLAVSPDHRLAGLDEVPLRELENETAILLGLQPATGHVEDILRSAGFEPEVRWRSTNVETIRSMVARGLGYTIIMGRPYGDRTYDGLPLAYRRIADDVPANSVVLAYPEGTVPTAKVRTLVTFCKREFAGEGQPML</sequence>
<accession>A0ABP9NTF5</accession>
<dbReference type="Pfam" id="PF03466">
    <property type="entry name" value="LysR_substrate"/>
    <property type="match status" value="1"/>
</dbReference>
<evidence type="ECO:0000313" key="6">
    <source>
        <dbReference type="EMBL" id="GAA5133621.1"/>
    </source>
</evidence>
<dbReference type="PANTHER" id="PTHR30346:SF0">
    <property type="entry name" value="HCA OPERON TRANSCRIPTIONAL ACTIVATOR HCAR"/>
    <property type="match status" value="1"/>
</dbReference>
<reference evidence="7" key="1">
    <citation type="journal article" date="2019" name="Int. J. Syst. Evol. Microbiol.">
        <title>The Global Catalogue of Microorganisms (GCM) 10K type strain sequencing project: providing services to taxonomists for standard genome sequencing and annotation.</title>
        <authorList>
            <consortium name="The Broad Institute Genomics Platform"/>
            <consortium name="The Broad Institute Genome Sequencing Center for Infectious Disease"/>
            <person name="Wu L."/>
            <person name="Ma J."/>
        </authorList>
    </citation>
    <scope>NUCLEOTIDE SEQUENCE [LARGE SCALE GENOMIC DNA]</scope>
    <source>
        <strain evidence="7">JCM 18302</strain>
    </source>
</reference>
<dbReference type="InterPro" id="IPR036390">
    <property type="entry name" value="WH_DNA-bd_sf"/>
</dbReference>
<dbReference type="SUPFAM" id="SSF46785">
    <property type="entry name" value="Winged helix' DNA-binding domain"/>
    <property type="match status" value="1"/>
</dbReference>
<keyword evidence="3" id="KW-0238">DNA-binding</keyword>
<organism evidence="6 7">
    <name type="scientific">Pseudonocardia adelaidensis</name>
    <dbReference type="NCBI Taxonomy" id="648754"/>
    <lineage>
        <taxon>Bacteria</taxon>
        <taxon>Bacillati</taxon>
        <taxon>Actinomycetota</taxon>
        <taxon>Actinomycetes</taxon>
        <taxon>Pseudonocardiales</taxon>
        <taxon>Pseudonocardiaceae</taxon>
        <taxon>Pseudonocardia</taxon>
    </lineage>
</organism>
<keyword evidence="7" id="KW-1185">Reference proteome</keyword>
<dbReference type="PANTHER" id="PTHR30346">
    <property type="entry name" value="TRANSCRIPTIONAL DUAL REGULATOR HCAR-RELATED"/>
    <property type="match status" value="1"/>
</dbReference>
<evidence type="ECO:0000256" key="1">
    <source>
        <dbReference type="ARBA" id="ARBA00009437"/>
    </source>
</evidence>
<gene>
    <name evidence="6" type="ORF">GCM10023320_60110</name>
</gene>
<evidence type="ECO:0000256" key="4">
    <source>
        <dbReference type="ARBA" id="ARBA00023163"/>
    </source>
</evidence>
<dbReference type="SUPFAM" id="SSF53850">
    <property type="entry name" value="Periplasmic binding protein-like II"/>
    <property type="match status" value="1"/>
</dbReference>
<dbReference type="Proteomes" id="UP001500804">
    <property type="component" value="Unassembled WGS sequence"/>
</dbReference>
<dbReference type="InterPro" id="IPR005119">
    <property type="entry name" value="LysR_subst-bd"/>
</dbReference>
<keyword evidence="2" id="KW-0805">Transcription regulation</keyword>
<comment type="similarity">
    <text evidence="1">Belongs to the LysR transcriptional regulatory family.</text>
</comment>
<dbReference type="InterPro" id="IPR036388">
    <property type="entry name" value="WH-like_DNA-bd_sf"/>
</dbReference>
<dbReference type="Gene3D" id="1.10.10.10">
    <property type="entry name" value="Winged helix-like DNA-binding domain superfamily/Winged helix DNA-binding domain"/>
    <property type="match status" value="1"/>
</dbReference>
<feature type="domain" description="HTH lysR-type" evidence="5">
    <location>
        <begin position="35"/>
        <end position="93"/>
    </location>
</feature>